<reference evidence="2 3" key="2">
    <citation type="journal article" date="2019" name="G3 (Bethesda)">
        <title>Hybrid Assembly of the Genome of the Entomopathogenic Nematode Steinernema carpocapsae Identifies the X-Chromosome.</title>
        <authorList>
            <person name="Serra L."/>
            <person name="Macchietto M."/>
            <person name="Macias-Munoz A."/>
            <person name="McGill C.J."/>
            <person name="Rodriguez I.M."/>
            <person name="Rodriguez B."/>
            <person name="Murad R."/>
            <person name="Mortazavi A."/>
        </authorList>
    </citation>
    <scope>NUCLEOTIDE SEQUENCE [LARGE SCALE GENOMIC DNA]</scope>
    <source>
        <strain evidence="2 3">ALL</strain>
    </source>
</reference>
<evidence type="ECO:0000256" key="1">
    <source>
        <dbReference type="SAM" id="Phobius"/>
    </source>
</evidence>
<keyword evidence="1" id="KW-0472">Membrane</keyword>
<gene>
    <name evidence="2" type="ORF">L596_012072</name>
</gene>
<feature type="transmembrane region" description="Helical" evidence="1">
    <location>
        <begin position="174"/>
        <end position="191"/>
    </location>
</feature>
<protein>
    <submittedName>
        <fullName evidence="2">Uncharacterized protein</fullName>
    </submittedName>
</protein>
<accession>A0A4U5NW68</accession>
<dbReference type="OrthoDB" id="5836215at2759"/>
<keyword evidence="1" id="KW-0812">Transmembrane</keyword>
<comment type="caution">
    <text evidence="2">The sequence shown here is derived from an EMBL/GenBank/DDBJ whole genome shotgun (WGS) entry which is preliminary data.</text>
</comment>
<proteinExistence type="predicted"/>
<name>A0A4U5NW68_STECR</name>
<evidence type="ECO:0000313" key="2">
    <source>
        <dbReference type="EMBL" id="TKR87716.1"/>
    </source>
</evidence>
<keyword evidence="3" id="KW-1185">Reference proteome</keyword>
<dbReference type="Proteomes" id="UP000298663">
    <property type="component" value="Unassembled WGS sequence"/>
</dbReference>
<feature type="transmembrane region" description="Helical" evidence="1">
    <location>
        <begin position="267"/>
        <end position="285"/>
    </location>
</feature>
<feature type="transmembrane region" description="Helical" evidence="1">
    <location>
        <begin position="207"/>
        <end position="226"/>
    </location>
</feature>
<feature type="transmembrane region" description="Helical" evidence="1">
    <location>
        <begin position="122"/>
        <end position="139"/>
    </location>
</feature>
<organism evidence="2 3">
    <name type="scientific">Steinernema carpocapsae</name>
    <name type="common">Entomopathogenic nematode</name>
    <dbReference type="NCBI Taxonomy" id="34508"/>
    <lineage>
        <taxon>Eukaryota</taxon>
        <taxon>Metazoa</taxon>
        <taxon>Ecdysozoa</taxon>
        <taxon>Nematoda</taxon>
        <taxon>Chromadorea</taxon>
        <taxon>Rhabditida</taxon>
        <taxon>Tylenchina</taxon>
        <taxon>Panagrolaimomorpha</taxon>
        <taxon>Strongyloidoidea</taxon>
        <taxon>Steinernematidae</taxon>
        <taxon>Steinernema</taxon>
    </lineage>
</organism>
<dbReference type="AlphaFoldDB" id="A0A4U5NW68"/>
<feature type="transmembrane region" description="Helical" evidence="1">
    <location>
        <begin position="232"/>
        <end position="255"/>
    </location>
</feature>
<evidence type="ECO:0000313" key="3">
    <source>
        <dbReference type="Proteomes" id="UP000298663"/>
    </source>
</evidence>
<feature type="transmembrane region" description="Helical" evidence="1">
    <location>
        <begin position="88"/>
        <end position="110"/>
    </location>
</feature>
<sequence>MAAEACSEIPVRYYEQCYTTVETMRRRCLAVYDCSAALVQRGQRCAEKFREWAEPAALDYKDYVTAAVMEKASLSGESKATRNDLVELYLAIGVHTIAMASGFIGGSFFFGGLVNFIFDRSFVLILLALIPVYTYLYMTKGAVLDDTEARLVLYVMVLIESTLAGSLVGNRMAVLIPAAAFAIPVVTGLLIDKEIAPEHLFADRDKFVLYAGLGGAVLAFGLALPFGAATFGALVCILLHAGFLAVHFQLTMADIKSNAFSAAQSQFAYMLVLSTIHVLCAFVFGSSSPAGQPATSTK</sequence>
<feature type="transmembrane region" description="Helical" evidence="1">
    <location>
        <begin position="151"/>
        <end position="168"/>
    </location>
</feature>
<reference evidence="2 3" key="1">
    <citation type="journal article" date="2015" name="Genome Biol.">
        <title>Comparative genomics of Steinernema reveals deeply conserved gene regulatory networks.</title>
        <authorList>
            <person name="Dillman A.R."/>
            <person name="Macchietto M."/>
            <person name="Porter C.F."/>
            <person name="Rogers A."/>
            <person name="Williams B."/>
            <person name="Antoshechkin I."/>
            <person name="Lee M.M."/>
            <person name="Goodwin Z."/>
            <person name="Lu X."/>
            <person name="Lewis E.E."/>
            <person name="Goodrich-Blair H."/>
            <person name="Stock S.P."/>
            <person name="Adams B.J."/>
            <person name="Sternberg P.W."/>
            <person name="Mortazavi A."/>
        </authorList>
    </citation>
    <scope>NUCLEOTIDE SEQUENCE [LARGE SCALE GENOMIC DNA]</scope>
    <source>
        <strain evidence="2 3">ALL</strain>
    </source>
</reference>
<keyword evidence="1" id="KW-1133">Transmembrane helix</keyword>
<dbReference type="EMBL" id="AZBU02000003">
    <property type="protein sequence ID" value="TKR87716.1"/>
    <property type="molecule type" value="Genomic_DNA"/>
</dbReference>